<dbReference type="AlphaFoldDB" id="A0A381PUY1"/>
<protein>
    <submittedName>
        <fullName evidence="2">Uncharacterized protein</fullName>
    </submittedName>
</protein>
<organism evidence="2">
    <name type="scientific">marine metagenome</name>
    <dbReference type="NCBI Taxonomy" id="408172"/>
    <lineage>
        <taxon>unclassified sequences</taxon>
        <taxon>metagenomes</taxon>
        <taxon>ecological metagenomes</taxon>
    </lineage>
</organism>
<evidence type="ECO:0000313" key="2">
    <source>
        <dbReference type="EMBL" id="SUZ70892.1"/>
    </source>
</evidence>
<evidence type="ECO:0000256" key="1">
    <source>
        <dbReference type="SAM" id="MobiDB-lite"/>
    </source>
</evidence>
<accession>A0A381PUY1</accession>
<proteinExistence type="predicted"/>
<feature type="region of interest" description="Disordered" evidence="1">
    <location>
        <begin position="28"/>
        <end position="48"/>
    </location>
</feature>
<dbReference type="EMBL" id="UINC01001105">
    <property type="protein sequence ID" value="SUZ70892.1"/>
    <property type="molecule type" value="Genomic_DNA"/>
</dbReference>
<name>A0A381PUY1_9ZZZZ</name>
<feature type="compositionally biased region" description="Pro residues" evidence="1">
    <location>
        <begin position="38"/>
        <end position="48"/>
    </location>
</feature>
<gene>
    <name evidence="2" type="ORF">METZ01_LOCUS23746</name>
</gene>
<reference evidence="2" key="1">
    <citation type="submission" date="2018-05" db="EMBL/GenBank/DDBJ databases">
        <authorList>
            <person name="Lanie J.A."/>
            <person name="Ng W.-L."/>
            <person name="Kazmierczak K.M."/>
            <person name="Andrzejewski T.M."/>
            <person name="Davidsen T.M."/>
            <person name="Wayne K.J."/>
            <person name="Tettelin H."/>
            <person name="Glass J.I."/>
            <person name="Rusch D."/>
            <person name="Podicherti R."/>
            <person name="Tsui H.-C.T."/>
            <person name="Winkler M.E."/>
        </authorList>
    </citation>
    <scope>NUCLEOTIDE SEQUENCE</scope>
</reference>
<sequence length="48" mass="5117">MSLAVLAETTALADPPVVLTPDVVRRELDLPRERAPPSTSPRAPPLSI</sequence>